<reference evidence="3" key="1">
    <citation type="submission" date="2024-07" db="EMBL/GenBank/DDBJ databases">
        <title>Two chromosome-level genome assemblies of Korean endemic species Abeliophyllum distichum and Forsythia ovata (Oleaceae).</title>
        <authorList>
            <person name="Jang H."/>
        </authorList>
    </citation>
    <scope>NUCLEOTIDE SEQUENCE [LARGE SCALE GENOMIC DNA]</scope>
</reference>
<evidence type="ECO:0000313" key="2">
    <source>
        <dbReference type="EMBL" id="KAL2518436.1"/>
    </source>
</evidence>
<organism evidence="2 3">
    <name type="scientific">Abeliophyllum distichum</name>
    <dbReference type="NCBI Taxonomy" id="126358"/>
    <lineage>
        <taxon>Eukaryota</taxon>
        <taxon>Viridiplantae</taxon>
        <taxon>Streptophyta</taxon>
        <taxon>Embryophyta</taxon>
        <taxon>Tracheophyta</taxon>
        <taxon>Spermatophyta</taxon>
        <taxon>Magnoliopsida</taxon>
        <taxon>eudicotyledons</taxon>
        <taxon>Gunneridae</taxon>
        <taxon>Pentapetalae</taxon>
        <taxon>asterids</taxon>
        <taxon>lamiids</taxon>
        <taxon>Lamiales</taxon>
        <taxon>Oleaceae</taxon>
        <taxon>Forsythieae</taxon>
        <taxon>Abeliophyllum</taxon>
    </lineage>
</organism>
<name>A0ABD1U0C2_9LAMI</name>
<accession>A0ABD1U0C2</accession>
<feature type="compositionally biased region" description="Acidic residues" evidence="1">
    <location>
        <begin position="1"/>
        <end position="10"/>
    </location>
</feature>
<dbReference type="AlphaFoldDB" id="A0ABD1U0C2"/>
<dbReference type="Proteomes" id="UP001604336">
    <property type="component" value="Unassembled WGS sequence"/>
</dbReference>
<evidence type="ECO:0000313" key="3">
    <source>
        <dbReference type="Proteomes" id="UP001604336"/>
    </source>
</evidence>
<gene>
    <name evidence="2" type="ORF">Adt_14683</name>
</gene>
<feature type="region of interest" description="Disordered" evidence="1">
    <location>
        <begin position="1"/>
        <end position="33"/>
    </location>
</feature>
<dbReference type="EMBL" id="JBFOLK010000004">
    <property type="protein sequence ID" value="KAL2518436.1"/>
    <property type="molecule type" value="Genomic_DNA"/>
</dbReference>
<protein>
    <submittedName>
        <fullName evidence="2">Uncharacterized protein</fullName>
    </submittedName>
</protein>
<evidence type="ECO:0000256" key="1">
    <source>
        <dbReference type="SAM" id="MobiDB-lite"/>
    </source>
</evidence>
<comment type="caution">
    <text evidence="2">The sequence shown here is derived from an EMBL/GenBank/DDBJ whole genome shotgun (WGS) entry which is preliminary data.</text>
</comment>
<proteinExistence type="predicted"/>
<sequence>MGDPSSEVEDCVPKDRESPQASNSHHTSRNEYINIKSRQDKLDPTALEKLSISIATAVTSVYKYWTSSFEKAVANAELTELLKLAEMYTSWSHVLNYKLYKVLAMKIEELRSMVGVDEDIEALRLENKDLQK</sequence>
<keyword evidence="3" id="KW-1185">Reference proteome</keyword>